<dbReference type="STRING" id="1076935.U4LDG8"/>
<dbReference type="SUPFAM" id="SSF53300">
    <property type="entry name" value="vWA-like"/>
    <property type="match status" value="1"/>
</dbReference>
<evidence type="ECO:0000313" key="3">
    <source>
        <dbReference type="EMBL" id="CCX08762.1"/>
    </source>
</evidence>
<keyword evidence="4" id="KW-1185">Reference proteome</keyword>
<gene>
    <name evidence="3" type="ORF">PCON_08355</name>
</gene>
<accession>U4LDG8</accession>
<proteinExistence type="predicted"/>
<feature type="compositionally biased region" description="Basic and acidic residues" evidence="1">
    <location>
        <begin position="1"/>
        <end position="10"/>
    </location>
</feature>
<feature type="region of interest" description="Disordered" evidence="1">
    <location>
        <begin position="1"/>
        <end position="103"/>
    </location>
</feature>
<dbReference type="PANTHER" id="PTHR34706:SF1">
    <property type="entry name" value="VWFA DOMAIN-CONTAINING PROTEIN"/>
    <property type="match status" value="1"/>
</dbReference>
<dbReference type="InterPro" id="IPR036465">
    <property type="entry name" value="vWFA_dom_sf"/>
</dbReference>
<organism evidence="3 4">
    <name type="scientific">Pyronema omphalodes (strain CBS 100304)</name>
    <name type="common">Pyronema confluens</name>
    <dbReference type="NCBI Taxonomy" id="1076935"/>
    <lineage>
        <taxon>Eukaryota</taxon>
        <taxon>Fungi</taxon>
        <taxon>Dikarya</taxon>
        <taxon>Ascomycota</taxon>
        <taxon>Pezizomycotina</taxon>
        <taxon>Pezizomycetes</taxon>
        <taxon>Pezizales</taxon>
        <taxon>Pyronemataceae</taxon>
        <taxon>Pyronema</taxon>
    </lineage>
</organism>
<dbReference type="Gene3D" id="3.40.50.410">
    <property type="entry name" value="von Willebrand factor, type A domain"/>
    <property type="match status" value="1"/>
</dbReference>
<dbReference type="OrthoDB" id="2142040at2759"/>
<name>U4LDG8_PYROM</name>
<dbReference type="PANTHER" id="PTHR34706">
    <property type="entry name" value="SLR1338 PROTEIN"/>
    <property type="match status" value="1"/>
</dbReference>
<feature type="domain" description="VWFA" evidence="2">
    <location>
        <begin position="126"/>
        <end position="345"/>
    </location>
</feature>
<evidence type="ECO:0000256" key="1">
    <source>
        <dbReference type="SAM" id="MobiDB-lite"/>
    </source>
</evidence>
<sequence>MGLFRRKTDDTDSESPKSILQKATGLFSKTNSSKQQKNKSSNRYQPPSGPPPQYSAPKNSRDFDDASDDKKRNLYCGGEPGDTGGANDSQNQDPPTDPFDVPTTEVINNQGGVRKNDAFAALAAYDIVLLLDDSDSMELTLDGKDASGGQKTRWDHLAMVVYQIAGRIIPYDTDGIDIYFLKYKTADGNVKFNITEAVRVWKLFETVKPTGPGGTPTDDKVRAITKAYLETYKQYLLGNISTIKPMNIICITDGEPNDYINLTDIIKLTAMKLKALEDEHRAKIGNRELRQLGIQFVQVGSDDAATKFLRKLDTEFEKTPGNPYDIVDVFDYQQWLKDPSSGSTLRAEDLVKLLMGAIDPKWDTADEE</sequence>
<dbReference type="Proteomes" id="UP000018144">
    <property type="component" value="Unassembled WGS sequence"/>
</dbReference>
<feature type="compositionally biased region" description="Low complexity" evidence="1">
    <location>
        <begin position="28"/>
        <end position="46"/>
    </location>
</feature>
<feature type="compositionally biased region" description="Basic and acidic residues" evidence="1">
    <location>
        <begin position="59"/>
        <end position="72"/>
    </location>
</feature>
<dbReference type="EMBL" id="HF935429">
    <property type="protein sequence ID" value="CCX08762.1"/>
    <property type="molecule type" value="Genomic_DNA"/>
</dbReference>
<protein>
    <recommendedName>
        <fullName evidence="2">VWFA domain-containing protein</fullName>
    </recommendedName>
</protein>
<evidence type="ECO:0000313" key="4">
    <source>
        <dbReference type="Proteomes" id="UP000018144"/>
    </source>
</evidence>
<dbReference type="PROSITE" id="PS50234">
    <property type="entry name" value="VWFA"/>
    <property type="match status" value="1"/>
</dbReference>
<dbReference type="AlphaFoldDB" id="U4LDG8"/>
<dbReference type="InterPro" id="IPR002035">
    <property type="entry name" value="VWF_A"/>
</dbReference>
<reference evidence="3 4" key="1">
    <citation type="journal article" date="2013" name="PLoS Genet.">
        <title>The genome and development-dependent transcriptomes of Pyronema confluens: a window into fungal evolution.</title>
        <authorList>
            <person name="Traeger S."/>
            <person name="Altegoer F."/>
            <person name="Freitag M."/>
            <person name="Gabaldon T."/>
            <person name="Kempken F."/>
            <person name="Kumar A."/>
            <person name="Marcet-Houben M."/>
            <person name="Poggeler S."/>
            <person name="Stajich J.E."/>
            <person name="Nowrousian M."/>
        </authorList>
    </citation>
    <scope>NUCLEOTIDE SEQUENCE [LARGE SCALE GENOMIC DNA]</scope>
    <source>
        <strain evidence="4">CBS 100304</strain>
        <tissue evidence="3">Vegetative mycelium</tissue>
    </source>
</reference>
<dbReference type="eggNOG" id="ENOG502S247">
    <property type="taxonomic scope" value="Eukaryota"/>
</dbReference>
<evidence type="ECO:0000259" key="2">
    <source>
        <dbReference type="PROSITE" id="PS50234"/>
    </source>
</evidence>